<gene>
    <name evidence="2" type="ORF">AWH56_05655</name>
</gene>
<dbReference type="InterPro" id="IPR010559">
    <property type="entry name" value="Sig_transdc_His_kin_internal"/>
</dbReference>
<dbReference type="Pfam" id="PF06580">
    <property type="entry name" value="His_kinase"/>
    <property type="match status" value="1"/>
</dbReference>
<dbReference type="OrthoDB" id="9776552at2"/>
<proteinExistence type="predicted"/>
<feature type="domain" description="Histidine kinase/HSP90-like ATPase" evidence="1">
    <location>
        <begin position="72"/>
        <end position="181"/>
    </location>
</feature>
<reference evidence="2" key="1">
    <citation type="submission" date="2016-10" db="EMBL/GenBank/DDBJ databases">
        <title>Draft genome sequences of four alkaliphilic bacteria belonging to the Anaerobacillus genus.</title>
        <authorList>
            <person name="Bassil N.M."/>
            <person name="Lloyd J.R."/>
        </authorList>
    </citation>
    <scope>NUCLEOTIDE SEQUENCE [LARGE SCALE GENOMIC DNA]</scope>
    <source>
        <strain evidence="2">NB2006</strain>
    </source>
</reference>
<dbReference type="InterPro" id="IPR003594">
    <property type="entry name" value="HATPase_dom"/>
</dbReference>
<dbReference type="AlphaFoldDB" id="A0A1S2MFU5"/>
<dbReference type="SMART" id="SM00387">
    <property type="entry name" value="HATPase_c"/>
    <property type="match status" value="1"/>
</dbReference>
<dbReference type="PANTHER" id="PTHR34220">
    <property type="entry name" value="SENSOR HISTIDINE KINASE YPDA"/>
    <property type="match status" value="1"/>
</dbReference>
<dbReference type="SUPFAM" id="SSF55874">
    <property type="entry name" value="ATPase domain of HSP90 chaperone/DNA topoisomerase II/histidine kinase"/>
    <property type="match status" value="1"/>
</dbReference>
<dbReference type="Pfam" id="PF02518">
    <property type="entry name" value="HATPase_c"/>
    <property type="match status" value="1"/>
</dbReference>
<dbReference type="RefSeq" id="WP_071316202.1">
    <property type="nucleotide sequence ID" value="NZ_CP063356.2"/>
</dbReference>
<dbReference type="GO" id="GO:0000155">
    <property type="term" value="F:phosphorelay sensor kinase activity"/>
    <property type="evidence" value="ECO:0007669"/>
    <property type="project" value="InterPro"/>
</dbReference>
<organism evidence="2">
    <name type="scientific">Anaerobacillus isosaccharinicus</name>
    <dbReference type="NCBI Taxonomy" id="1532552"/>
    <lineage>
        <taxon>Bacteria</taxon>
        <taxon>Bacillati</taxon>
        <taxon>Bacillota</taxon>
        <taxon>Bacilli</taxon>
        <taxon>Bacillales</taxon>
        <taxon>Bacillaceae</taxon>
        <taxon>Anaerobacillus</taxon>
    </lineage>
</organism>
<dbReference type="InterPro" id="IPR050640">
    <property type="entry name" value="Bact_2-comp_sensor_kinase"/>
</dbReference>
<name>A0A1S2MFU5_9BACI</name>
<accession>A0A1S2MFU5</accession>
<comment type="caution">
    <text evidence="2">The sequence shown here is derived from an EMBL/GenBank/DDBJ whole genome shotgun (WGS) entry which is preliminary data.</text>
</comment>
<evidence type="ECO:0000313" key="2">
    <source>
        <dbReference type="EMBL" id="OIJ22565.1"/>
    </source>
</evidence>
<sequence length="184" mass="20945">MSVIKLLIRMNPKKAQELIVNLAAFFRKTLKNNDDLLPFSEEMQIINLYLSIQKARFGDKLALDIQINNHCLDIPFPTFVLQQLVENSMNHGFNGNTSIMNLFISAHIEKNQFSVQLRDNGSGFPERIIEAVKSDTKDETMGIGLTNIKRRLKSLYGENYVFELKNTAKGSLVIIKIPCEQGRT</sequence>
<dbReference type="PANTHER" id="PTHR34220:SF7">
    <property type="entry name" value="SENSOR HISTIDINE KINASE YPDA"/>
    <property type="match status" value="1"/>
</dbReference>
<dbReference type="InterPro" id="IPR036890">
    <property type="entry name" value="HATPase_C_sf"/>
</dbReference>
<dbReference type="GO" id="GO:0016020">
    <property type="term" value="C:membrane"/>
    <property type="evidence" value="ECO:0007669"/>
    <property type="project" value="InterPro"/>
</dbReference>
<dbReference type="Gene3D" id="3.30.565.10">
    <property type="entry name" value="Histidine kinase-like ATPase, C-terminal domain"/>
    <property type="match status" value="1"/>
</dbReference>
<protein>
    <recommendedName>
        <fullName evidence="1">Histidine kinase/HSP90-like ATPase domain-containing protein</fullName>
    </recommendedName>
</protein>
<dbReference type="EMBL" id="LQXD01000050">
    <property type="protein sequence ID" value="OIJ22565.1"/>
    <property type="molecule type" value="Genomic_DNA"/>
</dbReference>
<evidence type="ECO:0000259" key="1">
    <source>
        <dbReference type="SMART" id="SM00387"/>
    </source>
</evidence>